<keyword evidence="1" id="KW-0732">Signal</keyword>
<dbReference type="Gene3D" id="1.10.101.10">
    <property type="entry name" value="PGBD-like superfamily/PGBD"/>
    <property type="match status" value="1"/>
</dbReference>
<feature type="chain" id="PRO_5038372579" evidence="1">
    <location>
        <begin position="21"/>
        <end position="218"/>
    </location>
</feature>
<name>A0A7W5FNF4_9BACL</name>
<organism evidence="4 5">
    <name type="scientific">Paenibacillus phyllosphaerae</name>
    <dbReference type="NCBI Taxonomy" id="274593"/>
    <lineage>
        <taxon>Bacteria</taxon>
        <taxon>Bacillati</taxon>
        <taxon>Bacillota</taxon>
        <taxon>Bacilli</taxon>
        <taxon>Bacillales</taxon>
        <taxon>Paenibacillaceae</taxon>
        <taxon>Paenibacillus</taxon>
    </lineage>
</organism>
<keyword evidence="4" id="KW-0378">Hydrolase</keyword>
<dbReference type="InterPro" id="IPR011105">
    <property type="entry name" value="Cell_wall_hydrolase_SleB"/>
</dbReference>
<dbReference type="GO" id="GO:0008745">
    <property type="term" value="F:N-acetylmuramoyl-L-alanine amidase activity"/>
    <property type="evidence" value="ECO:0007669"/>
    <property type="project" value="UniProtKB-EC"/>
</dbReference>
<feature type="signal peptide" evidence="1">
    <location>
        <begin position="1"/>
        <end position="20"/>
    </location>
</feature>
<feature type="domain" description="Cell wall hydrolase SleB" evidence="3">
    <location>
        <begin position="119"/>
        <end position="216"/>
    </location>
</feature>
<dbReference type="InterPro" id="IPR036365">
    <property type="entry name" value="PGBD-like_sf"/>
</dbReference>
<evidence type="ECO:0000313" key="5">
    <source>
        <dbReference type="Proteomes" id="UP000570361"/>
    </source>
</evidence>
<dbReference type="Gene3D" id="6.20.240.60">
    <property type="match status" value="1"/>
</dbReference>
<evidence type="ECO:0000259" key="2">
    <source>
        <dbReference type="Pfam" id="PF01471"/>
    </source>
</evidence>
<dbReference type="InterPro" id="IPR036366">
    <property type="entry name" value="PGBDSf"/>
</dbReference>
<dbReference type="EC" id="3.5.1.28" evidence="4"/>
<reference evidence="4 5" key="1">
    <citation type="submission" date="2020-08" db="EMBL/GenBank/DDBJ databases">
        <title>Genomic Encyclopedia of Type Strains, Phase III (KMG-III): the genomes of soil and plant-associated and newly described type strains.</title>
        <authorList>
            <person name="Whitman W."/>
        </authorList>
    </citation>
    <scope>NUCLEOTIDE SEQUENCE [LARGE SCALE GENOMIC DNA]</scope>
    <source>
        <strain evidence="4 5">CECT 5862</strain>
    </source>
</reference>
<dbReference type="InterPro" id="IPR042047">
    <property type="entry name" value="SleB_dom1"/>
</dbReference>
<evidence type="ECO:0000256" key="1">
    <source>
        <dbReference type="SAM" id="SignalP"/>
    </source>
</evidence>
<dbReference type="Pfam" id="PF07486">
    <property type="entry name" value="Hydrolase_2"/>
    <property type="match status" value="1"/>
</dbReference>
<accession>A0A7W5FNF4</accession>
<feature type="domain" description="Peptidoglycan binding-like" evidence="2">
    <location>
        <begin position="41"/>
        <end position="96"/>
    </location>
</feature>
<proteinExistence type="predicted"/>
<dbReference type="AlphaFoldDB" id="A0A7W5FNF4"/>
<gene>
    <name evidence="4" type="ORF">FHS18_003333</name>
</gene>
<evidence type="ECO:0000313" key="4">
    <source>
        <dbReference type="EMBL" id="MBB3111265.1"/>
    </source>
</evidence>
<comment type="caution">
    <text evidence="4">The sequence shown here is derived from an EMBL/GenBank/DDBJ whole genome shotgun (WGS) entry which is preliminary data.</text>
</comment>
<sequence>MNMLKRTIAMLMLGMMITTAVTVDRQAQAASPATLKLGMVSQDVPDLQYRLQLLGYYPVTIGTKFTISTQVAVRHFQRDYGLPVDGLVGASTWATLKKYTVSKPELAKIARTVYGEARGESYLGQVAVGAVIMNRLASPLFPNTVTDVIMEPYAFTAVADGQYWLIPDQTAFQAARQAVRGYDPTKNALFYYNPKTATSTFMNDRAVTTVIGAHVFTK</sequence>
<keyword evidence="5" id="KW-1185">Reference proteome</keyword>
<dbReference type="Pfam" id="PF01471">
    <property type="entry name" value="PG_binding_1"/>
    <property type="match status" value="1"/>
</dbReference>
<dbReference type="InterPro" id="IPR002477">
    <property type="entry name" value="Peptidoglycan-bd-like"/>
</dbReference>
<protein>
    <submittedName>
        <fullName evidence="4">N-acetylmuramoyl-L-alanine amidase</fullName>
        <ecNumber evidence="4">3.5.1.28</ecNumber>
    </submittedName>
</protein>
<dbReference type="Gene3D" id="1.10.10.2520">
    <property type="entry name" value="Cell wall hydrolase SleB, domain 1"/>
    <property type="match status" value="1"/>
</dbReference>
<dbReference type="SUPFAM" id="SSF47090">
    <property type="entry name" value="PGBD-like"/>
    <property type="match status" value="1"/>
</dbReference>
<dbReference type="Proteomes" id="UP000570361">
    <property type="component" value="Unassembled WGS sequence"/>
</dbReference>
<evidence type="ECO:0000259" key="3">
    <source>
        <dbReference type="Pfam" id="PF07486"/>
    </source>
</evidence>
<dbReference type="EMBL" id="JACHXK010000006">
    <property type="protein sequence ID" value="MBB3111265.1"/>
    <property type="molecule type" value="Genomic_DNA"/>
</dbReference>
<dbReference type="RefSeq" id="WP_183601118.1">
    <property type="nucleotide sequence ID" value="NZ_JACHXK010000006.1"/>
</dbReference>